<dbReference type="Pfam" id="PF01095">
    <property type="entry name" value="Pectinesterase"/>
    <property type="match status" value="1"/>
</dbReference>
<gene>
    <name evidence="9" type="ORF">VFH_III097200</name>
</gene>
<keyword evidence="6" id="KW-0378">Hydrolase</keyword>
<evidence type="ECO:0000256" key="4">
    <source>
        <dbReference type="ARBA" id="ARBA00013229"/>
    </source>
</evidence>
<dbReference type="InterPro" id="IPR000070">
    <property type="entry name" value="Pectinesterase_cat"/>
</dbReference>
<comment type="pathway">
    <text evidence="2">Glycan metabolism; pectin degradation; 2-dehydro-3-deoxy-D-gluconate from pectin: step 1/5.</text>
</comment>
<reference evidence="9 10" key="1">
    <citation type="submission" date="2023-01" db="EMBL/GenBank/DDBJ databases">
        <authorList>
            <person name="Kreplak J."/>
        </authorList>
    </citation>
    <scope>NUCLEOTIDE SEQUENCE [LARGE SCALE GENOMIC DNA]</scope>
</reference>
<evidence type="ECO:0000256" key="7">
    <source>
        <dbReference type="ARBA" id="ARBA00023085"/>
    </source>
</evidence>
<dbReference type="SUPFAM" id="SSF51126">
    <property type="entry name" value="Pectin lyase-like"/>
    <property type="match status" value="1"/>
</dbReference>
<dbReference type="EMBL" id="OX451738">
    <property type="protein sequence ID" value="CAI8603678.1"/>
    <property type="molecule type" value="Genomic_DNA"/>
</dbReference>
<evidence type="ECO:0000256" key="3">
    <source>
        <dbReference type="ARBA" id="ARBA00008891"/>
    </source>
</evidence>
<dbReference type="PANTHER" id="PTHR31321">
    <property type="entry name" value="ACYL-COA THIOESTER HYDROLASE YBHC-RELATED"/>
    <property type="match status" value="1"/>
</dbReference>
<dbReference type="InterPro" id="IPR011050">
    <property type="entry name" value="Pectin_lyase_fold/virulence"/>
</dbReference>
<keyword evidence="5" id="KW-0964">Secreted</keyword>
<dbReference type="InterPro" id="IPR012334">
    <property type="entry name" value="Pectin_lyas_fold"/>
</dbReference>
<comment type="similarity">
    <text evidence="3">Belongs to the pectinesterase family.</text>
</comment>
<feature type="domain" description="Pectinesterase catalytic" evidence="8">
    <location>
        <begin position="41"/>
        <end position="104"/>
    </location>
</feature>
<dbReference type="Gene3D" id="2.160.20.10">
    <property type="entry name" value="Single-stranded right-handed beta-helix, Pectin lyase-like"/>
    <property type="match status" value="1"/>
</dbReference>
<keyword evidence="10" id="KW-1185">Reference proteome</keyword>
<keyword evidence="7" id="KW-0063">Aspartyl esterase</keyword>
<evidence type="ECO:0000313" key="9">
    <source>
        <dbReference type="EMBL" id="CAI8603678.1"/>
    </source>
</evidence>
<comment type="subcellular location">
    <subcellularLocation>
        <location evidence="1">Secreted</location>
        <location evidence="1">Cell wall</location>
    </subcellularLocation>
</comment>
<dbReference type="GO" id="GO:0042545">
    <property type="term" value="P:cell wall modification"/>
    <property type="evidence" value="ECO:0007669"/>
    <property type="project" value="InterPro"/>
</dbReference>
<dbReference type="AlphaFoldDB" id="A0AAV1A217"/>
<protein>
    <recommendedName>
        <fullName evidence="4">pectinesterase</fullName>
        <ecNumber evidence="4">3.1.1.11</ecNumber>
    </recommendedName>
</protein>
<dbReference type="EC" id="3.1.1.11" evidence="4"/>
<accession>A0AAV1A217</accession>
<sequence>MKGSKDFIFGYGRTLYEVVDMFILEDHGKNIRELYTLTLSWTKIVLPKGWEDSWGGQKRNLTVYYGEYKCSGLGSNMSERVPWVQMLRDEEVQPFIGIHFIQGDTWLISP</sequence>
<evidence type="ECO:0000259" key="8">
    <source>
        <dbReference type="Pfam" id="PF01095"/>
    </source>
</evidence>
<dbReference type="PANTHER" id="PTHR31321:SF81">
    <property type="entry name" value="PECTINESTERASE"/>
    <property type="match status" value="1"/>
</dbReference>
<dbReference type="GO" id="GO:0045490">
    <property type="term" value="P:pectin catabolic process"/>
    <property type="evidence" value="ECO:0007669"/>
    <property type="project" value="TreeGrafter"/>
</dbReference>
<dbReference type="Proteomes" id="UP001157006">
    <property type="component" value="Chromosome 3"/>
</dbReference>
<dbReference type="GO" id="GO:0030599">
    <property type="term" value="F:pectinesterase activity"/>
    <property type="evidence" value="ECO:0007669"/>
    <property type="project" value="UniProtKB-EC"/>
</dbReference>
<evidence type="ECO:0000256" key="2">
    <source>
        <dbReference type="ARBA" id="ARBA00005184"/>
    </source>
</evidence>
<name>A0AAV1A217_VICFA</name>
<organism evidence="9 10">
    <name type="scientific">Vicia faba</name>
    <name type="common">Broad bean</name>
    <name type="synonym">Faba vulgaris</name>
    <dbReference type="NCBI Taxonomy" id="3906"/>
    <lineage>
        <taxon>Eukaryota</taxon>
        <taxon>Viridiplantae</taxon>
        <taxon>Streptophyta</taxon>
        <taxon>Embryophyta</taxon>
        <taxon>Tracheophyta</taxon>
        <taxon>Spermatophyta</taxon>
        <taxon>Magnoliopsida</taxon>
        <taxon>eudicotyledons</taxon>
        <taxon>Gunneridae</taxon>
        <taxon>Pentapetalae</taxon>
        <taxon>rosids</taxon>
        <taxon>fabids</taxon>
        <taxon>Fabales</taxon>
        <taxon>Fabaceae</taxon>
        <taxon>Papilionoideae</taxon>
        <taxon>50 kb inversion clade</taxon>
        <taxon>NPAAA clade</taxon>
        <taxon>Hologalegina</taxon>
        <taxon>IRL clade</taxon>
        <taxon>Fabeae</taxon>
        <taxon>Vicia</taxon>
    </lineage>
</organism>
<evidence type="ECO:0000256" key="5">
    <source>
        <dbReference type="ARBA" id="ARBA00022512"/>
    </source>
</evidence>
<evidence type="ECO:0000256" key="1">
    <source>
        <dbReference type="ARBA" id="ARBA00004191"/>
    </source>
</evidence>
<evidence type="ECO:0000313" key="10">
    <source>
        <dbReference type="Proteomes" id="UP001157006"/>
    </source>
</evidence>
<proteinExistence type="inferred from homology"/>
<evidence type="ECO:0000256" key="6">
    <source>
        <dbReference type="ARBA" id="ARBA00022801"/>
    </source>
</evidence>
<keyword evidence="5" id="KW-0134">Cell wall</keyword>